<reference evidence="9" key="1">
    <citation type="submission" date="2020-06" db="EMBL/GenBank/DDBJ databases">
        <title>A chromosome-scale genome assembly of Talaromyces rugulosus W13939.</title>
        <authorList>
            <person name="Wang B."/>
            <person name="Guo L."/>
            <person name="Ye K."/>
            <person name="Wang L."/>
        </authorList>
    </citation>
    <scope>NUCLEOTIDE SEQUENCE [LARGE SCALE GENOMIC DNA]</scope>
    <source>
        <strain evidence="9">W13939</strain>
    </source>
</reference>
<proteinExistence type="predicted"/>
<evidence type="ECO:0000256" key="1">
    <source>
        <dbReference type="ARBA" id="ARBA00004370"/>
    </source>
</evidence>
<feature type="domain" description="Lipoyl-binding" evidence="7">
    <location>
        <begin position="351"/>
        <end position="414"/>
    </location>
</feature>
<evidence type="ECO:0000256" key="2">
    <source>
        <dbReference type="ARBA" id="ARBA00022692"/>
    </source>
</evidence>
<organism evidence="8 9">
    <name type="scientific">Talaromyces rugulosus</name>
    <name type="common">Penicillium rugulosum</name>
    <dbReference type="NCBI Taxonomy" id="121627"/>
    <lineage>
        <taxon>Eukaryota</taxon>
        <taxon>Fungi</taxon>
        <taxon>Dikarya</taxon>
        <taxon>Ascomycota</taxon>
        <taxon>Pezizomycotina</taxon>
        <taxon>Eurotiomycetes</taxon>
        <taxon>Eurotiomycetidae</taxon>
        <taxon>Eurotiales</taxon>
        <taxon>Trichocomaceae</taxon>
        <taxon>Talaromyces</taxon>
        <taxon>Talaromyces sect. Islandici</taxon>
    </lineage>
</organism>
<gene>
    <name evidence="8" type="ORF">TRUGW13939_09979</name>
</gene>
<accession>A0A7H8R8S8</accession>
<protein>
    <recommendedName>
        <fullName evidence="7">Lipoyl-binding domain-containing protein</fullName>
    </recommendedName>
</protein>
<dbReference type="RefSeq" id="XP_035348988.1">
    <property type="nucleotide sequence ID" value="XM_035493095.1"/>
</dbReference>
<dbReference type="CDD" id="cd06850">
    <property type="entry name" value="biotinyl_domain"/>
    <property type="match status" value="1"/>
</dbReference>
<dbReference type="AlphaFoldDB" id="A0A7H8R8S8"/>
<feature type="compositionally biased region" description="Basic and acidic residues" evidence="6">
    <location>
        <begin position="12"/>
        <end position="26"/>
    </location>
</feature>
<dbReference type="KEGG" id="trg:TRUGW13939_09979"/>
<dbReference type="SUPFAM" id="SSF51230">
    <property type="entry name" value="Single hybrid motif"/>
    <property type="match status" value="1"/>
</dbReference>
<dbReference type="OrthoDB" id="196847at2759"/>
<evidence type="ECO:0000313" key="8">
    <source>
        <dbReference type="EMBL" id="QKX62814.1"/>
    </source>
</evidence>
<comment type="subcellular location">
    <subcellularLocation>
        <location evidence="1">Membrane</location>
    </subcellularLocation>
</comment>
<dbReference type="PANTHER" id="PTHR18866:SF127">
    <property type="match status" value="1"/>
</dbReference>
<dbReference type="EMBL" id="CP055902">
    <property type="protein sequence ID" value="QKX62814.1"/>
    <property type="molecule type" value="Genomic_DNA"/>
</dbReference>
<dbReference type="InterPro" id="IPR005828">
    <property type="entry name" value="MFS_sugar_transport-like"/>
</dbReference>
<dbReference type="SUPFAM" id="SSF103473">
    <property type="entry name" value="MFS general substrate transporter"/>
    <property type="match status" value="1"/>
</dbReference>
<dbReference type="PANTHER" id="PTHR18866">
    <property type="entry name" value="CARBOXYLASE:PYRUVATE/ACETYL-COA/PROPIONYL-COA CARBOXYLASE"/>
    <property type="match status" value="1"/>
</dbReference>
<dbReference type="GO" id="GO:0022857">
    <property type="term" value="F:transmembrane transporter activity"/>
    <property type="evidence" value="ECO:0007669"/>
    <property type="project" value="InterPro"/>
</dbReference>
<dbReference type="Pfam" id="PF00364">
    <property type="entry name" value="Biotin_lipoyl"/>
    <property type="match status" value="1"/>
</dbReference>
<evidence type="ECO:0000256" key="4">
    <source>
        <dbReference type="ARBA" id="ARBA00023136"/>
    </source>
</evidence>
<evidence type="ECO:0000256" key="5">
    <source>
        <dbReference type="ARBA" id="ARBA00023267"/>
    </source>
</evidence>
<dbReference type="InterPro" id="IPR036259">
    <property type="entry name" value="MFS_trans_sf"/>
</dbReference>
<dbReference type="GeneID" id="55997460"/>
<dbReference type="InterPro" id="IPR050856">
    <property type="entry name" value="Biotin_carboxylase_complex"/>
</dbReference>
<evidence type="ECO:0000256" key="6">
    <source>
        <dbReference type="SAM" id="MobiDB-lite"/>
    </source>
</evidence>
<keyword evidence="5" id="KW-0092">Biotin</keyword>
<evidence type="ECO:0000313" key="9">
    <source>
        <dbReference type="Proteomes" id="UP000509510"/>
    </source>
</evidence>
<feature type="region of interest" description="Disordered" evidence="6">
    <location>
        <begin position="1"/>
        <end position="35"/>
    </location>
</feature>
<dbReference type="InterPro" id="IPR000089">
    <property type="entry name" value="Biotin_lipoyl"/>
</dbReference>
<dbReference type="Gene3D" id="2.40.50.100">
    <property type="match status" value="1"/>
</dbReference>
<keyword evidence="9" id="KW-1185">Reference proteome</keyword>
<dbReference type="Pfam" id="PF00083">
    <property type="entry name" value="Sugar_tr"/>
    <property type="match status" value="1"/>
</dbReference>
<dbReference type="Proteomes" id="UP000509510">
    <property type="component" value="Chromosome V"/>
</dbReference>
<keyword evidence="3" id="KW-1133">Transmembrane helix</keyword>
<dbReference type="Gene3D" id="1.20.1250.20">
    <property type="entry name" value="MFS general substrate transporter like domains"/>
    <property type="match status" value="1"/>
</dbReference>
<keyword evidence="4" id="KW-0472">Membrane</keyword>
<feature type="compositionally biased region" description="Acidic residues" evidence="6">
    <location>
        <begin position="1"/>
        <end position="11"/>
    </location>
</feature>
<dbReference type="InterPro" id="IPR011053">
    <property type="entry name" value="Single_hybrid_motif"/>
</dbReference>
<evidence type="ECO:0000256" key="3">
    <source>
        <dbReference type="ARBA" id="ARBA00022989"/>
    </source>
</evidence>
<keyword evidence="2" id="KW-0812">Transmembrane</keyword>
<name>A0A7H8R8S8_TALRU</name>
<dbReference type="GO" id="GO:0016020">
    <property type="term" value="C:membrane"/>
    <property type="evidence" value="ECO:0007669"/>
    <property type="project" value="UniProtKB-SubCell"/>
</dbReference>
<evidence type="ECO:0000259" key="7">
    <source>
        <dbReference type="Pfam" id="PF00364"/>
    </source>
</evidence>
<sequence length="417" mass="44995">MSDPVKDDDDIIERHVPPQDQQEKTRVVSSSSKEEIVDDGPSALVSRSRQSLSDFFTIFASGFALISDGYQNNLMTMTNVLLKKEYPQQYASTVSTRVSNALLVGEVIGQVVIGLTCDYLGRKWAIVATTLMILGSAAIAQLSPHFSQTEAIQQCTQAIPQSTIDPVNIHCDVITAVNSPYNDKEASLPVNICIWKAQNAGQSFTNVKEAWLSPIPESLATIDGSSPAGAAVPVLYHSISQELRSGRSISSTPYHVKIESWYAAGGSNNVPVSWKTSTMQVSVNGTRILVHIALPSVDPHTAVGQVDISQPIFCHIPAIGTYIEFKRDTLLSFAESTRSVAKSKDGSEEKTMVAPMPCKVLSVLKNNGDEVKAGEAVMLIESMKMEVSIAVSTAGKFETTRKKGEAVEEGKVLCSVT</sequence>